<dbReference type="CDD" id="cd06225">
    <property type="entry name" value="HAMP"/>
    <property type="match status" value="1"/>
</dbReference>
<feature type="domain" description="HAMP" evidence="5">
    <location>
        <begin position="321"/>
        <end position="374"/>
    </location>
</feature>
<dbReference type="STRING" id="39482.ERS852491_00550"/>
<comment type="subcellular location">
    <subcellularLocation>
        <location evidence="1">Membrane</location>
    </subcellularLocation>
</comment>
<dbReference type="InterPro" id="IPR050640">
    <property type="entry name" value="Bact_2-comp_sensor_kinase"/>
</dbReference>
<evidence type="ECO:0000256" key="2">
    <source>
        <dbReference type="ARBA" id="ARBA00022553"/>
    </source>
</evidence>
<dbReference type="SUPFAM" id="SSF55874">
    <property type="entry name" value="ATPase domain of HSP90 chaperone/DNA topoisomerase II/histidine kinase"/>
    <property type="match status" value="1"/>
</dbReference>
<gene>
    <name evidence="6" type="primary">yehU_4</name>
    <name evidence="6" type="ORF">ERS852491_00550</name>
</gene>
<dbReference type="Gene3D" id="6.10.340.10">
    <property type="match status" value="1"/>
</dbReference>
<dbReference type="PROSITE" id="PS50885">
    <property type="entry name" value="HAMP"/>
    <property type="match status" value="1"/>
</dbReference>
<keyword evidence="4" id="KW-1133">Transmembrane helix</keyword>
<accession>A0A173ZWW1</accession>
<dbReference type="RefSeq" id="WP_055150826.1">
    <property type="nucleotide sequence ID" value="NZ_CYZU01000003.1"/>
</dbReference>
<organism evidence="6 7">
    <name type="scientific">Faecalicatena contorta</name>
    <dbReference type="NCBI Taxonomy" id="39482"/>
    <lineage>
        <taxon>Bacteria</taxon>
        <taxon>Bacillati</taxon>
        <taxon>Bacillota</taxon>
        <taxon>Clostridia</taxon>
        <taxon>Lachnospirales</taxon>
        <taxon>Lachnospiraceae</taxon>
        <taxon>Faecalicatena</taxon>
    </lineage>
</organism>
<evidence type="ECO:0000259" key="5">
    <source>
        <dbReference type="PROSITE" id="PS50885"/>
    </source>
</evidence>
<dbReference type="PANTHER" id="PTHR34220">
    <property type="entry name" value="SENSOR HISTIDINE KINASE YPDA"/>
    <property type="match status" value="1"/>
</dbReference>
<feature type="transmembrane region" description="Helical" evidence="4">
    <location>
        <begin position="12"/>
        <end position="33"/>
    </location>
</feature>
<protein>
    <submittedName>
        <fullName evidence="6">Probable sensor-like histidine kinase YehU</fullName>
        <ecNumber evidence="6">2.7.13.3</ecNumber>
    </submittedName>
</protein>
<dbReference type="InterPro" id="IPR003660">
    <property type="entry name" value="HAMP_dom"/>
</dbReference>
<keyword evidence="2" id="KW-0597">Phosphoprotein</keyword>
<keyword evidence="4" id="KW-0472">Membrane</keyword>
<evidence type="ECO:0000256" key="4">
    <source>
        <dbReference type="SAM" id="Phobius"/>
    </source>
</evidence>
<name>A0A173ZWW1_9FIRM</name>
<feature type="transmembrane region" description="Helical" evidence="4">
    <location>
        <begin position="298"/>
        <end position="319"/>
    </location>
</feature>
<reference evidence="6 7" key="1">
    <citation type="submission" date="2015-09" db="EMBL/GenBank/DDBJ databases">
        <authorList>
            <consortium name="Pathogen Informatics"/>
        </authorList>
    </citation>
    <scope>NUCLEOTIDE SEQUENCE [LARGE SCALE GENOMIC DNA]</scope>
    <source>
        <strain evidence="6 7">2789STDY5834876</strain>
    </source>
</reference>
<dbReference type="Proteomes" id="UP000095544">
    <property type="component" value="Unassembled WGS sequence"/>
</dbReference>
<dbReference type="EMBL" id="CYZU01000003">
    <property type="protein sequence ID" value="CUN80507.1"/>
    <property type="molecule type" value="Genomic_DNA"/>
</dbReference>
<dbReference type="PANTHER" id="PTHR34220:SF7">
    <property type="entry name" value="SENSOR HISTIDINE KINASE YPDA"/>
    <property type="match status" value="1"/>
</dbReference>
<evidence type="ECO:0000313" key="7">
    <source>
        <dbReference type="Proteomes" id="UP000095544"/>
    </source>
</evidence>
<keyword evidence="4" id="KW-0812">Transmembrane</keyword>
<keyword evidence="3 6" id="KW-0808">Transferase</keyword>
<keyword evidence="6" id="KW-0418">Kinase</keyword>
<dbReference type="Pfam" id="PF06580">
    <property type="entry name" value="His_kinase"/>
    <property type="match status" value="1"/>
</dbReference>
<dbReference type="EC" id="2.7.13.3" evidence="6"/>
<dbReference type="SUPFAM" id="SSF158472">
    <property type="entry name" value="HAMP domain-like"/>
    <property type="match status" value="1"/>
</dbReference>
<proteinExistence type="predicted"/>
<dbReference type="InterPro" id="IPR036890">
    <property type="entry name" value="HATPase_C_sf"/>
</dbReference>
<evidence type="ECO:0000256" key="1">
    <source>
        <dbReference type="ARBA" id="ARBA00004370"/>
    </source>
</evidence>
<evidence type="ECO:0000256" key="3">
    <source>
        <dbReference type="ARBA" id="ARBA00022679"/>
    </source>
</evidence>
<dbReference type="Gene3D" id="3.30.565.10">
    <property type="entry name" value="Histidine kinase-like ATPase, C-terminal domain"/>
    <property type="match status" value="1"/>
</dbReference>
<evidence type="ECO:0000313" key="6">
    <source>
        <dbReference type="EMBL" id="CUN80507.1"/>
    </source>
</evidence>
<sequence length="606" mass="70273">MIRVKQLSYQKKAVLLFSLLISLLILIFLAIYMNSQSKSIKEKEQDTMEQLSVRAVTQFGELLENMHRISLGVASDKHVLRVLEQAENYNGEENYFQKYPQERKTIQMVLMNLIGEDFRNRSFHVISARDDWLNLDIYNEAYMNKEGIEAPPWREKMRDDEYIKYITPFAEDGYGRTKEEVFSYVRQIQDEYQKLGYIDIQYEKKLLDDIFTLQMNNYPVQVAVYHGGELFYGKDLKNKEHLESIWREMEFTEEGHIQEVKAGSRKYLVYGADNTAFEMQVCLYVDVNSYMGVIYQNLAWIIVLGVILLCIMILLVTLVTENLYRPIRQLRDSIQHMNYGELALNRNIEDTDDEIQMLTSAFYDMLDKMKKSRNELVEAKTRAVRARYEVLQAQINPHFMHNILSVIGLMGYQKDAPEIMDICSDLTKMLQYTTDTGNSTVPLKEEIAHVETYLKLMGYRYLDRLQVDIKVDLAMEEIRVPKFILQPIAENCFQHSFVNSRQKKYEIQVLGMGTSEEWRIQILDNGTGFTGEALAKLKEQFAEIDANIREGSSIPEMGIGGMALANTYARLAIYSEGRIGLEAGNRPEGGSWVSLIQRTDRGSIEA</sequence>
<dbReference type="GO" id="GO:0016020">
    <property type="term" value="C:membrane"/>
    <property type="evidence" value="ECO:0007669"/>
    <property type="project" value="UniProtKB-SubCell"/>
</dbReference>
<dbReference type="AlphaFoldDB" id="A0A173ZWW1"/>
<dbReference type="GO" id="GO:0000155">
    <property type="term" value="F:phosphorelay sensor kinase activity"/>
    <property type="evidence" value="ECO:0007669"/>
    <property type="project" value="InterPro"/>
</dbReference>
<dbReference type="InterPro" id="IPR010559">
    <property type="entry name" value="Sig_transdc_His_kin_internal"/>
</dbReference>